<keyword evidence="2" id="KW-1185">Reference proteome</keyword>
<evidence type="ECO:0000313" key="2">
    <source>
        <dbReference type="Proteomes" id="UP000193240"/>
    </source>
</evidence>
<protein>
    <submittedName>
        <fullName evidence="1">Uncharacterized protein</fullName>
    </submittedName>
</protein>
<accession>A0A1Y2M4M9</accession>
<dbReference type="InParanoid" id="A0A1Y2M4M9"/>
<dbReference type="Gene3D" id="3.30.420.40">
    <property type="match status" value="2"/>
</dbReference>
<dbReference type="InterPro" id="IPR043129">
    <property type="entry name" value="ATPase_NBD"/>
</dbReference>
<proteinExistence type="predicted"/>
<organism evidence="1 2">
    <name type="scientific">Epicoccum nigrum</name>
    <name type="common">Soil fungus</name>
    <name type="synonym">Epicoccum purpurascens</name>
    <dbReference type="NCBI Taxonomy" id="105696"/>
    <lineage>
        <taxon>Eukaryota</taxon>
        <taxon>Fungi</taxon>
        <taxon>Dikarya</taxon>
        <taxon>Ascomycota</taxon>
        <taxon>Pezizomycotina</taxon>
        <taxon>Dothideomycetes</taxon>
        <taxon>Pleosporomycetidae</taxon>
        <taxon>Pleosporales</taxon>
        <taxon>Pleosporineae</taxon>
        <taxon>Didymellaceae</taxon>
        <taxon>Epicoccum</taxon>
    </lineage>
</organism>
<dbReference type="Proteomes" id="UP000193240">
    <property type="component" value="Unassembled WGS sequence"/>
</dbReference>
<dbReference type="OMA" id="CTIGERG"/>
<dbReference type="CDD" id="cd10170">
    <property type="entry name" value="ASKHA_NBD_HSP70"/>
    <property type="match status" value="1"/>
</dbReference>
<dbReference type="Gene3D" id="3.90.640.10">
    <property type="entry name" value="Actin, Chain A, domain 4"/>
    <property type="match status" value="1"/>
</dbReference>
<dbReference type="STRING" id="105696.A0A1Y2M4M9"/>
<sequence>MTVPTIWSQAVHEKIVEIARNAGLPGNISLVSELEAAALAVLRNRSTDGEPLGCGDCFVVCDAGSATVDLISYEIKAPSPLKLEECTIGERGLCGSNYFDQAFEKYIRTIVGEPQWRRLKSKSKHRMMRGFEGSIKRCYNGNNEHFSVDLQDVEDNSAVGIDREVIALTPAVPKTIFDHVIDKVLRLVDLQVDYIEEHGKTAKM</sequence>
<dbReference type="SUPFAM" id="SSF53067">
    <property type="entry name" value="Actin-like ATPase domain"/>
    <property type="match status" value="1"/>
</dbReference>
<dbReference type="EMBL" id="KZ107841">
    <property type="protein sequence ID" value="OSS51064.1"/>
    <property type="molecule type" value="Genomic_DNA"/>
</dbReference>
<reference evidence="1 2" key="1">
    <citation type="journal article" date="2017" name="Genome Announc.">
        <title>Genome sequence of the saprophytic ascomycete Epicoccum nigrum ICMP 19927 strain isolated from New Zealand.</title>
        <authorList>
            <person name="Fokin M."/>
            <person name="Fleetwood D."/>
            <person name="Weir B.S."/>
            <person name="Villas-Boas S.G."/>
        </authorList>
    </citation>
    <scope>NUCLEOTIDE SEQUENCE [LARGE SCALE GENOMIC DNA]</scope>
    <source>
        <strain evidence="1 2">ICMP 19927</strain>
    </source>
</reference>
<gene>
    <name evidence="1" type="ORF">B5807_04076</name>
</gene>
<evidence type="ECO:0000313" key="1">
    <source>
        <dbReference type="EMBL" id="OSS51064.1"/>
    </source>
</evidence>
<dbReference type="PANTHER" id="PTHR14187">
    <property type="entry name" value="ALPHA KINASE/ELONGATION FACTOR 2 KINASE"/>
    <property type="match status" value="1"/>
</dbReference>
<name>A0A1Y2M4M9_EPING</name>
<dbReference type="AlphaFoldDB" id="A0A1Y2M4M9"/>
<dbReference type="PANTHER" id="PTHR14187:SF5">
    <property type="entry name" value="HEAT SHOCK 70 KDA PROTEIN 12A"/>
    <property type="match status" value="1"/>
</dbReference>